<organism evidence="1 2">
    <name type="scientific">Dioscorea cayennensis subsp. rotundata</name>
    <name type="common">White Guinea yam</name>
    <name type="synonym">Dioscorea rotundata</name>
    <dbReference type="NCBI Taxonomy" id="55577"/>
    <lineage>
        <taxon>Eukaryota</taxon>
        <taxon>Viridiplantae</taxon>
        <taxon>Streptophyta</taxon>
        <taxon>Embryophyta</taxon>
        <taxon>Tracheophyta</taxon>
        <taxon>Spermatophyta</taxon>
        <taxon>Magnoliopsida</taxon>
        <taxon>Liliopsida</taxon>
        <taxon>Dioscoreales</taxon>
        <taxon>Dioscoreaceae</taxon>
        <taxon>Dioscorea</taxon>
    </lineage>
</organism>
<dbReference type="GO" id="GO:0009116">
    <property type="term" value="P:nucleoside metabolic process"/>
    <property type="evidence" value="ECO:0007669"/>
    <property type="project" value="InterPro"/>
</dbReference>
<keyword evidence="1" id="KW-1185">Reference proteome</keyword>
<dbReference type="PANTHER" id="PTHR21234:SF43">
    <property type="entry name" value="OS06G0112100 PROTEIN"/>
    <property type="match status" value="1"/>
</dbReference>
<dbReference type="RefSeq" id="XP_039120835.1">
    <property type="nucleotide sequence ID" value="XM_039264901.1"/>
</dbReference>
<dbReference type="PANTHER" id="PTHR21234">
    <property type="entry name" value="PURINE NUCLEOSIDE PHOSPHORYLASE"/>
    <property type="match status" value="1"/>
</dbReference>
<sequence>LNAGITVHILLDLSDVCAIVHYGIAGCANDSLSFGDVIVPKFTLRIPAMVFRGVSDLAGGEEAKWSSTSLNTLACENALKVTVEFIVAIGRIVRRPLQRLLPEKVLDEMIKLINDPLTIMNNQNKAFALIEAWGEFGLEPALLLSLRTVQGSVEKKSLLENWQDLTPSLGKKMT</sequence>
<reference evidence="2" key="1">
    <citation type="submission" date="2025-08" db="UniProtKB">
        <authorList>
            <consortium name="RefSeq"/>
        </authorList>
    </citation>
    <scope>IDENTIFICATION</scope>
</reference>
<evidence type="ECO:0000313" key="1">
    <source>
        <dbReference type="Proteomes" id="UP001515500"/>
    </source>
</evidence>
<feature type="non-terminal residue" evidence="2">
    <location>
        <position position="1"/>
    </location>
</feature>
<name>A0AB40B0Y3_DIOCR</name>
<gene>
    <name evidence="2" type="primary">LOC120257424</name>
</gene>
<dbReference type="SUPFAM" id="SSF53167">
    <property type="entry name" value="Purine and uridine phosphorylases"/>
    <property type="match status" value="1"/>
</dbReference>
<dbReference type="InterPro" id="IPR035994">
    <property type="entry name" value="Nucleoside_phosphorylase_sf"/>
</dbReference>
<dbReference type="GeneID" id="120257424"/>
<accession>A0AB40B0Y3</accession>
<proteinExistence type="predicted"/>
<evidence type="ECO:0000313" key="2">
    <source>
        <dbReference type="RefSeq" id="XP_039120835.1"/>
    </source>
</evidence>
<dbReference type="AlphaFoldDB" id="A0AB40B0Y3"/>
<dbReference type="Proteomes" id="UP001515500">
    <property type="component" value="Unplaced"/>
</dbReference>
<dbReference type="GO" id="GO:0003824">
    <property type="term" value="F:catalytic activity"/>
    <property type="evidence" value="ECO:0007669"/>
    <property type="project" value="InterPro"/>
</dbReference>
<protein>
    <submittedName>
        <fullName evidence="2">Uncharacterized protein LOC120257424</fullName>
    </submittedName>
</protein>